<dbReference type="Proteomes" id="UP001162060">
    <property type="component" value="Unassembled WGS sequence"/>
</dbReference>
<dbReference type="PANTHER" id="PTHR21581">
    <property type="entry name" value="D-ALANYL-D-ALANINE CARBOXYPEPTIDASE"/>
    <property type="match status" value="1"/>
</dbReference>
<feature type="region of interest" description="Disordered" evidence="2">
    <location>
        <begin position="168"/>
        <end position="249"/>
    </location>
</feature>
<name>A0AAV1TWR3_9STRA</name>
<evidence type="ECO:0000256" key="1">
    <source>
        <dbReference type="PROSITE-ProRule" id="PRU00339"/>
    </source>
</evidence>
<evidence type="ECO:0000256" key="2">
    <source>
        <dbReference type="SAM" id="MobiDB-lite"/>
    </source>
</evidence>
<dbReference type="InterPro" id="IPR019734">
    <property type="entry name" value="TPR_rpt"/>
</dbReference>
<gene>
    <name evidence="3" type="ORF">PM001_LOCUS11013</name>
</gene>
<dbReference type="SMART" id="SM00028">
    <property type="entry name" value="TPR"/>
    <property type="match status" value="3"/>
</dbReference>
<reference evidence="3" key="1">
    <citation type="submission" date="2024-01" db="EMBL/GenBank/DDBJ databases">
        <authorList>
            <person name="Webb A."/>
        </authorList>
    </citation>
    <scope>NUCLEOTIDE SEQUENCE</scope>
    <source>
        <strain evidence="3">Pm1</strain>
    </source>
</reference>
<feature type="region of interest" description="Disordered" evidence="2">
    <location>
        <begin position="1"/>
        <end position="21"/>
    </location>
</feature>
<dbReference type="PANTHER" id="PTHR21581:SF6">
    <property type="entry name" value="TRAFFICKING PROTEIN PARTICLE COMPLEX SUBUNIT 12"/>
    <property type="match status" value="1"/>
</dbReference>
<dbReference type="SUPFAM" id="SSF48452">
    <property type="entry name" value="TPR-like"/>
    <property type="match status" value="1"/>
</dbReference>
<sequence>MTERAQVPVQNPVSGSRSTAVAAAIRTSPFASGPVAMVNQIRPGFSSPGQFPGQPVRAIPTQLSTPLAPQRHLSVPLGGSSSESSPVHYLQAPPTLPDAIHNSPGKQATPIPELQRFGPTGPLLSQHDQSRADPFDGLSIPAPLNPTQHKHENVRAVHNRMAPDNFAVSSFASGPSTQQDPYESLFDSPEGAMTFSSMLSRRSSLPSSQSLSPSSSSRSDAPRGATQQNESYQQRQQSPLRAFGQTPPPAAPFLGYDDKAWLLSDLDPAPSSSTPDLLIFDAETKPSQARPTPSEAASRSPSLCQSTCEAPILNDLADGLLKLPIAECLGSTKNAIPNGNTPVPDTIEGLEVLYAQKRWRSLTKKSFSMLQSLSGDTNMALEIKSWWLAGLIKDGQFANATNVLDQIGNLDKLSIAGGTSPFVPIRLLLLQALLSKCQGEVMTHEQQLFHLILRLRNAIQQNETMSLFGAQLRAAAQWLRIAQFALVNHLVHQQKFMMALRICSQIDNQFMDENDKVVVLSRVGRIRLQMGDLAAAEKLFKAARYFIHPAKASGDSGTATRSEVLCELEARLLLNDGLLFFAQNKLQEALRAFDSILRLQNSQVLSSANSDAEVFLDEDIVCSAVNNYAVCALYCCDVKAAVVALERMIKLNPQRFLNGVVVFNLSSLYDLQSDNATSKSRKELMKKIAHIYGLEHVDPAAYRI</sequence>
<feature type="compositionally biased region" description="Polar residues" evidence="2">
    <location>
        <begin position="8"/>
        <end position="19"/>
    </location>
</feature>
<dbReference type="AlphaFoldDB" id="A0AAV1TWR3"/>
<keyword evidence="1" id="KW-0802">TPR repeat</keyword>
<feature type="region of interest" description="Disordered" evidence="2">
    <location>
        <begin position="96"/>
        <end position="150"/>
    </location>
</feature>
<feature type="compositionally biased region" description="Low complexity" evidence="2">
    <location>
        <begin position="196"/>
        <end position="219"/>
    </location>
</feature>
<evidence type="ECO:0000313" key="3">
    <source>
        <dbReference type="EMBL" id="CAK7925863.1"/>
    </source>
</evidence>
<feature type="compositionally biased region" description="Low complexity" evidence="2">
    <location>
        <begin position="227"/>
        <end position="237"/>
    </location>
</feature>
<evidence type="ECO:0000313" key="4">
    <source>
        <dbReference type="Proteomes" id="UP001162060"/>
    </source>
</evidence>
<organism evidence="3 4">
    <name type="scientific">Peronospora matthiolae</name>
    <dbReference type="NCBI Taxonomy" id="2874970"/>
    <lineage>
        <taxon>Eukaryota</taxon>
        <taxon>Sar</taxon>
        <taxon>Stramenopiles</taxon>
        <taxon>Oomycota</taxon>
        <taxon>Peronosporomycetes</taxon>
        <taxon>Peronosporales</taxon>
        <taxon>Peronosporaceae</taxon>
        <taxon>Peronospora</taxon>
    </lineage>
</organism>
<dbReference type="PROSITE" id="PS50005">
    <property type="entry name" value="TPR"/>
    <property type="match status" value="1"/>
</dbReference>
<protein>
    <submittedName>
        <fullName evidence="3">Uncharacterized protein</fullName>
    </submittedName>
</protein>
<comment type="caution">
    <text evidence="3">The sequence shown here is derived from an EMBL/GenBank/DDBJ whole genome shotgun (WGS) entry which is preliminary data.</text>
</comment>
<feature type="repeat" description="TPR" evidence="1">
    <location>
        <begin position="570"/>
        <end position="603"/>
    </location>
</feature>
<accession>A0AAV1TWR3</accession>
<dbReference type="Gene3D" id="1.25.40.10">
    <property type="entry name" value="Tetratricopeptide repeat domain"/>
    <property type="match status" value="1"/>
</dbReference>
<proteinExistence type="predicted"/>
<dbReference type="InterPro" id="IPR011990">
    <property type="entry name" value="TPR-like_helical_dom_sf"/>
</dbReference>
<dbReference type="EMBL" id="CAKLBY020000092">
    <property type="protein sequence ID" value="CAK7925863.1"/>
    <property type="molecule type" value="Genomic_DNA"/>
</dbReference>
<feature type="compositionally biased region" description="Polar residues" evidence="2">
    <location>
        <begin position="168"/>
        <end position="181"/>
    </location>
</feature>